<accession>A0ACD4CXS4</accession>
<evidence type="ECO:0000313" key="1">
    <source>
        <dbReference type="EMBL" id="UXN58351.1"/>
    </source>
</evidence>
<evidence type="ECO:0000313" key="2">
    <source>
        <dbReference type="Proteomes" id="UP001061991"/>
    </source>
</evidence>
<organism evidence="1 2">
    <name type="scientific">Phyllobacterium zundukense</name>
    <dbReference type="NCBI Taxonomy" id="1867719"/>
    <lineage>
        <taxon>Bacteria</taxon>
        <taxon>Pseudomonadati</taxon>
        <taxon>Pseudomonadota</taxon>
        <taxon>Alphaproteobacteria</taxon>
        <taxon>Hyphomicrobiales</taxon>
        <taxon>Phyllobacteriaceae</taxon>
        <taxon>Phyllobacterium</taxon>
    </lineage>
</organism>
<keyword evidence="1" id="KW-0614">Plasmid</keyword>
<keyword evidence="2" id="KW-1185">Reference proteome</keyword>
<geneLocation type="plasmid" evidence="1 2">
    <name>p_unnamed2</name>
</geneLocation>
<protein>
    <submittedName>
        <fullName evidence="1">IS110 family transposase</fullName>
    </submittedName>
</protein>
<dbReference type="EMBL" id="CP104971">
    <property type="protein sequence ID" value="UXN58351.1"/>
    <property type="molecule type" value="Genomic_DNA"/>
</dbReference>
<sequence>MKGDDDVLCSLDVSLRSVAICIIDQDGKVRLERSVPSDVSDLVRCLREFGEPIHQVGLEAGTLTQHLTYGLKEAGFDVVCMEARQVNAALSAMRNKTDKNDARGIAQLLRSGWYSRVHVKSVESHYIRALLTSRKVMQRKCIDLENEIRGLLKVFGVKLPMRLRGGAFDAAIRDTIESDPALSHALLPMLQARQMLLETLLELDRRVRRAAHQDSVTTRFMSVPGVGYVTALSFKAAVDDPIRFKSSRTVGAHFGLTPRRFQSGEKDNPGRISHAGDADVRATLYAAANAMLMRSIAWSSLKAWGVRLMKTKGRRRAIVAVARKIAVVLHRMWIDGTEFRFGSEASA</sequence>
<reference evidence="1" key="1">
    <citation type="submission" date="2022-09" db="EMBL/GenBank/DDBJ databases">
        <title>Interaction between co-microsymbionts with complementary sets of symbiotic genes in legume-rhizobium systems.</title>
        <authorList>
            <person name="Safronova V."/>
            <person name="Sazanova A."/>
            <person name="Afonin A."/>
            <person name="Chirak E."/>
        </authorList>
    </citation>
    <scope>NUCLEOTIDE SEQUENCE</scope>
    <source>
        <strain evidence="1">A18/3m</strain>
    </source>
</reference>
<dbReference type="Proteomes" id="UP001061991">
    <property type="component" value="Plasmid p_unnamed2"/>
</dbReference>
<proteinExistence type="predicted"/>
<name>A0ACD4CXS4_9HYPH</name>
<gene>
    <name evidence="1" type="ORF">N8E88_05880</name>
</gene>